<name>A0A1S5VFU7_9HYME</name>
<keyword evidence="7 12" id="KW-0675">Receptor</keyword>
<dbReference type="GO" id="GO:0005886">
    <property type="term" value="C:plasma membrane"/>
    <property type="evidence" value="ECO:0007669"/>
    <property type="project" value="UniProtKB-SubCell"/>
</dbReference>
<keyword evidence="3" id="KW-1003">Cell membrane</keyword>
<accession>A0A1S5VFU7</accession>
<feature type="transmembrane region" description="Helical" evidence="10">
    <location>
        <begin position="120"/>
        <end position="140"/>
    </location>
</feature>
<dbReference type="AlphaFoldDB" id="A0A1S5VFU7"/>
<feature type="region of interest" description="Disordered" evidence="9">
    <location>
        <begin position="412"/>
        <end position="434"/>
    </location>
</feature>
<feature type="transmembrane region" description="Helical" evidence="10">
    <location>
        <begin position="379"/>
        <end position="402"/>
    </location>
</feature>
<protein>
    <submittedName>
        <fullName evidence="12">Ionotropic receptor 75u</fullName>
    </submittedName>
</protein>
<dbReference type="PANTHER" id="PTHR42643">
    <property type="entry name" value="IONOTROPIC RECEPTOR 20A-RELATED"/>
    <property type="match status" value="1"/>
</dbReference>
<proteinExistence type="evidence at transcript level"/>
<evidence type="ECO:0000256" key="7">
    <source>
        <dbReference type="ARBA" id="ARBA00023170"/>
    </source>
</evidence>
<comment type="similarity">
    <text evidence="2">Belongs to the glutamate-gated ion channel (TC 1.A.10.1) family.</text>
</comment>
<keyword evidence="6 10" id="KW-0472">Membrane</keyword>
<dbReference type="InterPro" id="IPR052192">
    <property type="entry name" value="Insect_Ionotropic_Sensory_Rcpt"/>
</dbReference>
<dbReference type="GO" id="GO:0015276">
    <property type="term" value="F:ligand-gated monoatomic ion channel activity"/>
    <property type="evidence" value="ECO:0007669"/>
    <property type="project" value="InterPro"/>
</dbReference>
<evidence type="ECO:0000256" key="3">
    <source>
        <dbReference type="ARBA" id="ARBA00022475"/>
    </source>
</evidence>
<dbReference type="Pfam" id="PF00060">
    <property type="entry name" value="Lig_chan"/>
    <property type="match status" value="1"/>
</dbReference>
<organism evidence="12">
    <name type="scientific">Meteorus pulchricornis</name>
    <dbReference type="NCBI Taxonomy" id="51522"/>
    <lineage>
        <taxon>Eukaryota</taxon>
        <taxon>Metazoa</taxon>
        <taxon>Ecdysozoa</taxon>
        <taxon>Arthropoda</taxon>
        <taxon>Hexapoda</taxon>
        <taxon>Insecta</taxon>
        <taxon>Pterygota</taxon>
        <taxon>Neoptera</taxon>
        <taxon>Endopterygota</taxon>
        <taxon>Hymenoptera</taxon>
        <taxon>Apocrita</taxon>
        <taxon>Ichneumonoidea</taxon>
        <taxon>Braconidae</taxon>
        <taxon>Meteorinae</taxon>
        <taxon>Meteorus</taxon>
    </lineage>
</organism>
<dbReference type="Gene3D" id="1.10.287.70">
    <property type="match status" value="1"/>
</dbReference>
<dbReference type="PANTHER" id="PTHR42643:SF33">
    <property type="entry name" value="GLUTAMATE RECEPTOR 2-LIKE PROTEIN"/>
    <property type="match status" value="1"/>
</dbReference>
<evidence type="ECO:0000256" key="6">
    <source>
        <dbReference type="ARBA" id="ARBA00023136"/>
    </source>
</evidence>
<evidence type="ECO:0000256" key="9">
    <source>
        <dbReference type="SAM" id="MobiDB-lite"/>
    </source>
</evidence>
<evidence type="ECO:0000256" key="10">
    <source>
        <dbReference type="SAM" id="Phobius"/>
    </source>
</evidence>
<dbReference type="SUPFAM" id="SSF53850">
    <property type="entry name" value="Periplasmic binding protein-like II"/>
    <property type="match status" value="1"/>
</dbReference>
<feature type="transmembrane region" description="Helical" evidence="10">
    <location>
        <begin position="193"/>
        <end position="217"/>
    </location>
</feature>
<keyword evidence="8" id="KW-0325">Glycoprotein</keyword>
<dbReference type="EMBL" id="KY445567">
    <property type="protein sequence ID" value="AQN78502.1"/>
    <property type="molecule type" value="mRNA"/>
</dbReference>
<evidence type="ECO:0000256" key="1">
    <source>
        <dbReference type="ARBA" id="ARBA00004651"/>
    </source>
</evidence>
<dbReference type="Gene3D" id="3.40.190.10">
    <property type="entry name" value="Periplasmic binding protein-like II"/>
    <property type="match status" value="1"/>
</dbReference>
<evidence type="ECO:0000256" key="2">
    <source>
        <dbReference type="ARBA" id="ARBA00008685"/>
    </source>
</evidence>
<evidence type="ECO:0000256" key="5">
    <source>
        <dbReference type="ARBA" id="ARBA00022989"/>
    </source>
</evidence>
<evidence type="ECO:0000313" key="12">
    <source>
        <dbReference type="EMBL" id="AQN78502.1"/>
    </source>
</evidence>
<reference evidence="12" key="1">
    <citation type="journal article" date="2017" name="Comp. Biochem. Physiol. Part D Genomics Proteomics">
        <title>Candidate chemosensory genes identified in the endoparasitoid Meteorus pulchricornis (Hymenoptera: Braconidae) by antennal transcriptome analysis.</title>
        <authorList>
            <person name="Sheng S."/>
            <person name="Liao C.W."/>
            <person name="Zheng Y."/>
            <person name="Zhou Y."/>
            <person name="Xu Y."/>
            <person name="Song W.M."/>
            <person name="He P."/>
            <person name="Zhang J."/>
            <person name="Wu F.A."/>
        </authorList>
    </citation>
    <scope>NUCLEOTIDE SEQUENCE</scope>
    <source>
        <strain evidence="12">Zhenjiang</strain>
    </source>
</reference>
<evidence type="ECO:0000256" key="4">
    <source>
        <dbReference type="ARBA" id="ARBA00022692"/>
    </source>
</evidence>
<evidence type="ECO:0000259" key="11">
    <source>
        <dbReference type="Pfam" id="PF00060"/>
    </source>
</evidence>
<keyword evidence="4 10" id="KW-0812">Transmembrane</keyword>
<feature type="domain" description="Ionotropic glutamate receptor C-terminal" evidence="11">
    <location>
        <begin position="121"/>
        <end position="307"/>
    </location>
</feature>
<sequence>MTDPDTLNHLTDYKNKLVDAVTKANYIWLQHIAERMNVTVNFTWRNTWGYRDKNGTWSGMIGLLDRGEIDFGGTGTFLVGERIGVVDYVQLYTPVGSRFLFRRPPLSYTSNLFTLPFDRIVWIAIGVLLILVYVLSYISMKWEWNKIEKKQIDSHLPGELESDPSLSDNFIVVLGAVSQQGFTYEPYTISSRIVVFVLLIAALSLYASYTANIVALLQSTSSSINTIQDLAESGLKIGVHDIVYNRYYFGSFKDPLRKDFYERFVENKSDVWMPLNEGIQQLRMGLFAFHGDSSCGYEIIQQTFEEHEKCGIHEIDYLKVLDPMLVIKRNSPYREIFRVGAQWVRETGLQKRDAPKLFTEKPICTSHASFVSVGTTECYAAFLTMGYGMTISFGLFLLEIIWNKSFGHDKRTDIETNDTPPEGNVASAELESID</sequence>
<evidence type="ECO:0000256" key="8">
    <source>
        <dbReference type="ARBA" id="ARBA00023180"/>
    </source>
</evidence>
<dbReference type="InterPro" id="IPR001320">
    <property type="entry name" value="Iontro_rcpt_C"/>
</dbReference>
<comment type="subcellular location">
    <subcellularLocation>
        <location evidence="1">Cell membrane</location>
        <topology evidence="1">Multi-pass membrane protein</topology>
    </subcellularLocation>
</comment>
<keyword evidence="5 10" id="KW-1133">Transmembrane helix</keyword>
<dbReference type="GO" id="GO:0050906">
    <property type="term" value="P:detection of stimulus involved in sensory perception"/>
    <property type="evidence" value="ECO:0007669"/>
    <property type="project" value="UniProtKB-ARBA"/>
</dbReference>